<dbReference type="SUPFAM" id="SSF49493">
    <property type="entry name" value="HSP40/DnaJ peptide-binding domain"/>
    <property type="match status" value="2"/>
</dbReference>
<feature type="region of interest" description="Disordered" evidence="6">
    <location>
        <begin position="394"/>
        <end position="451"/>
    </location>
</feature>
<dbReference type="InterPro" id="IPR036869">
    <property type="entry name" value="J_dom_sf"/>
</dbReference>
<feature type="compositionally biased region" description="Basic and acidic residues" evidence="6">
    <location>
        <begin position="419"/>
        <end position="431"/>
    </location>
</feature>
<sequence>MSPATDGSLYEVLGVSNEASKSEIKKAYRAKALQLHPDKNGHSEAAKLGFQKVSEAYRVLQDDNKRAMYDRFGTSDESQWPAMQAAESPRGSTGMSAGDLFAQFFGGGTTTAASSFFNSNMDFFGRHSRAPRSKSLSHGPDIKHSLKCTLEELYQGKNTKLALNRTRLCRSCEGKGALKMTTCKMCNGCGMQTQTRRQGPVTQSWSSTCSGCGGQGTLCKPEDTCTACQGQGYIGERKIFDITIEKGMESGQELILPGEADEVINTNYGSERVIPGDVIIVVEQSFHSRYKRHRDSSLILEKFPVGLKTSLCGGPVWIDSHPSGKKIKINVIPGEVLKPGALKSVENLGMPNKRGGFGNLYIEFEVIFPKTMDAKTLKAIEPILDRDENVQEVEKQCQKPPSDTGSVEEHVLSDFVPNLDKRRSGEEDGNSRKRNRRSRSRSYDDDEFAGY</sequence>
<dbReference type="Pfam" id="PF00684">
    <property type="entry name" value="DnaJ_CXXCXGXG"/>
    <property type="match status" value="1"/>
</dbReference>
<name>A0A1G4J9N3_9SACH</name>
<dbReference type="OrthoDB" id="550424at2759"/>
<keyword evidence="3 5" id="KW-0863">Zinc-finger</keyword>
<keyword evidence="10" id="KW-1185">Reference proteome</keyword>
<dbReference type="GO" id="GO:0051082">
    <property type="term" value="F:unfolded protein binding"/>
    <property type="evidence" value="ECO:0007669"/>
    <property type="project" value="InterPro"/>
</dbReference>
<dbReference type="InterPro" id="IPR001305">
    <property type="entry name" value="HSP_DnaJ_Cys-rich_dom"/>
</dbReference>
<feature type="zinc finger region" description="CR-type" evidence="5">
    <location>
        <begin position="156"/>
        <end position="237"/>
    </location>
</feature>
<dbReference type="Gene3D" id="1.10.287.110">
    <property type="entry name" value="DnaJ domain"/>
    <property type="match status" value="1"/>
</dbReference>
<evidence type="ECO:0000313" key="9">
    <source>
        <dbReference type="EMBL" id="SCU86505.1"/>
    </source>
</evidence>
<dbReference type="GO" id="GO:0030544">
    <property type="term" value="F:Hsp70 protein binding"/>
    <property type="evidence" value="ECO:0007669"/>
    <property type="project" value="InterPro"/>
</dbReference>
<feature type="domain" description="CR-type" evidence="8">
    <location>
        <begin position="156"/>
        <end position="237"/>
    </location>
</feature>
<evidence type="ECO:0000259" key="8">
    <source>
        <dbReference type="PROSITE" id="PS51188"/>
    </source>
</evidence>
<dbReference type="CDD" id="cd06257">
    <property type="entry name" value="DnaJ"/>
    <property type="match status" value="1"/>
</dbReference>
<gene>
    <name evidence="9" type="ORF">LAME_0D06436G</name>
</gene>
<keyword evidence="2" id="KW-0677">Repeat</keyword>
<dbReference type="Gene3D" id="2.10.230.10">
    <property type="entry name" value="Heat shock protein DnaJ, cysteine-rich domain"/>
    <property type="match status" value="1"/>
</dbReference>
<organism evidence="9 10">
    <name type="scientific">Lachancea meyersii CBS 8951</name>
    <dbReference type="NCBI Taxonomy" id="1266667"/>
    <lineage>
        <taxon>Eukaryota</taxon>
        <taxon>Fungi</taxon>
        <taxon>Dikarya</taxon>
        <taxon>Ascomycota</taxon>
        <taxon>Saccharomycotina</taxon>
        <taxon>Saccharomycetes</taxon>
        <taxon>Saccharomycetales</taxon>
        <taxon>Saccharomycetaceae</taxon>
        <taxon>Lachancea</taxon>
    </lineage>
</organism>
<dbReference type="PANTHER" id="PTHR43888">
    <property type="entry name" value="DNAJ-LIKE-2, ISOFORM A-RELATED"/>
    <property type="match status" value="1"/>
</dbReference>
<dbReference type="Gene3D" id="2.60.260.20">
    <property type="entry name" value="Urease metallochaperone UreE, N-terminal domain"/>
    <property type="match status" value="2"/>
</dbReference>
<dbReference type="InterPro" id="IPR002939">
    <property type="entry name" value="DnaJ_C"/>
</dbReference>
<dbReference type="InterPro" id="IPR044713">
    <property type="entry name" value="DNJA1/2-like"/>
</dbReference>
<evidence type="ECO:0000256" key="5">
    <source>
        <dbReference type="PROSITE-ProRule" id="PRU00546"/>
    </source>
</evidence>
<dbReference type="AlphaFoldDB" id="A0A1G4J9N3"/>
<dbReference type="PROSITE" id="PS50076">
    <property type="entry name" value="DNAJ_2"/>
    <property type="match status" value="1"/>
</dbReference>
<evidence type="ECO:0000256" key="6">
    <source>
        <dbReference type="SAM" id="MobiDB-lite"/>
    </source>
</evidence>
<feature type="domain" description="J" evidence="7">
    <location>
        <begin position="8"/>
        <end position="73"/>
    </location>
</feature>
<keyword evidence="4 5" id="KW-0862">Zinc</keyword>
<evidence type="ECO:0000256" key="3">
    <source>
        <dbReference type="ARBA" id="ARBA00022771"/>
    </source>
</evidence>
<evidence type="ECO:0000256" key="4">
    <source>
        <dbReference type="ARBA" id="ARBA00022833"/>
    </source>
</evidence>
<evidence type="ECO:0000313" key="10">
    <source>
        <dbReference type="Proteomes" id="UP000191144"/>
    </source>
</evidence>
<dbReference type="GO" id="GO:0008270">
    <property type="term" value="F:zinc ion binding"/>
    <property type="evidence" value="ECO:0007669"/>
    <property type="project" value="UniProtKB-KW"/>
</dbReference>
<dbReference type="Proteomes" id="UP000191144">
    <property type="component" value="Chromosome D"/>
</dbReference>
<dbReference type="SMART" id="SM00271">
    <property type="entry name" value="DnaJ"/>
    <property type="match status" value="1"/>
</dbReference>
<accession>A0A1G4J9N3</accession>
<dbReference type="CDD" id="cd10747">
    <property type="entry name" value="DnaJ_C"/>
    <property type="match status" value="1"/>
</dbReference>
<dbReference type="InterPro" id="IPR036410">
    <property type="entry name" value="HSP_DnaJ_Cys-rich_dom_sf"/>
</dbReference>
<dbReference type="CDD" id="cd10719">
    <property type="entry name" value="DnaJ_zf"/>
    <property type="match status" value="1"/>
</dbReference>
<dbReference type="PROSITE" id="PS51188">
    <property type="entry name" value="ZF_CR"/>
    <property type="match status" value="1"/>
</dbReference>
<dbReference type="Pfam" id="PF00226">
    <property type="entry name" value="DnaJ"/>
    <property type="match status" value="1"/>
</dbReference>
<dbReference type="EMBL" id="LT598482">
    <property type="protein sequence ID" value="SCU86505.1"/>
    <property type="molecule type" value="Genomic_DNA"/>
</dbReference>
<dbReference type="SUPFAM" id="SSF57938">
    <property type="entry name" value="DnaJ/Hsp40 cysteine-rich domain"/>
    <property type="match status" value="1"/>
</dbReference>
<dbReference type="Pfam" id="PF01556">
    <property type="entry name" value="DnaJ_C"/>
    <property type="match status" value="1"/>
</dbReference>
<evidence type="ECO:0000256" key="2">
    <source>
        <dbReference type="ARBA" id="ARBA00022737"/>
    </source>
</evidence>
<protein>
    <submittedName>
        <fullName evidence="9">LAME_0D06436g1_1</fullName>
    </submittedName>
</protein>
<dbReference type="InterPro" id="IPR008971">
    <property type="entry name" value="HSP40/DnaJ_pept-bd"/>
</dbReference>
<dbReference type="GO" id="GO:0006457">
    <property type="term" value="P:protein folding"/>
    <property type="evidence" value="ECO:0007669"/>
    <property type="project" value="InterPro"/>
</dbReference>
<reference evidence="10" key="1">
    <citation type="submission" date="2016-03" db="EMBL/GenBank/DDBJ databases">
        <authorList>
            <person name="Devillers Hugo."/>
        </authorList>
    </citation>
    <scope>NUCLEOTIDE SEQUENCE [LARGE SCALE GENOMIC DNA]</scope>
</reference>
<evidence type="ECO:0000259" key="7">
    <source>
        <dbReference type="PROSITE" id="PS50076"/>
    </source>
</evidence>
<evidence type="ECO:0000256" key="1">
    <source>
        <dbReference type="ARBA" id="ARBA00022723"/>
    </source>
</evidence>
<dbReference type="PRINTS" id="PR00625">
    <property type="entry name" value="JDOMAIN"/>
</dbReference>
<dbReference type="InterPro" id="IPR001623">
    <property type="entry name" value="DnaJ_domain"/>
</dbReference>
<dbReference type="SUPFAM" id="SSF46565">
    <property type="entry name" value="Chaperone J-domain"/>
    <property type="match status" value="1"/>
</dbReference>
<proteinExistence type="predicted"/>
<keyword evidence="1 5" id="KW-0479">Metal-binding</keyword>